<organism evidence="2 3">
    <name type="scientific">Penicillium canescens</name>
    <dbReference type="NCBI Taxonomy" id="5083"/>
    <lineage>
        <taxon>Eukaryota</taxon>
        <taxon>Fungi</taxon>
        <taxon>Dikarya</taxon>
        <taxon>Ascomycota</taxon>
        <taxon>Pezizomycotina</taxon>
        <taxon>Eurotiomycetes</taxon>
        <taxon>Eurotiomycetidae</taxon>
        <taxon>Eurotiales</taxon>
        <taxon>Aspergillaceae</taxon>
        <taxon>Penicillium</taxon>
    </lineage>
</organism>
<feature type="compositionally biased region" description="Low complexity" evidence="1">
    <location>
        <begin position="15"/>
        <end position="42"/>
    </location>
</feature>
<evidence type="ECO:0000256" key="1">
    <source>
        <dbReference type="SAM" id="MobiDB-lite"/>
    </source>
</evidence>
<evidence type="ECO:0000313" key="2">
    <source>
        <dbReference type="EMBL" id="KAJ6056964.1"/>
    </source>
</evidence>
<dbReference type="AlphaFoldDB" id="A0AAD6NDY8"/>
<evidence type="ECO:0000313" key="3">
    <source>
        <dbReference type="Proteomes" id="UP001219568"/>
    </source>
</evidence>
<keyword evidence="3" id="KW-1185">Reference proteome</keyword>
<gene>
    <name evidence="2" type="ORF">N7460_000238</name>
</gene>
<comment type="caution">
    <text evidence="2">The sequence shown here is derived from an EMBL/GenBank/DDBJ whole genome shotgun (WGS) entry which is preliminary data.</text>
</comment>
<dbReference type="Proteomes" id="UP001219568">
    <property type="component" value="Unassembled WGS sequence"/>
</dbReference>
<reference evidence="2" key="2">
    <citation type="submission" date="2023-01" db="EMBL/GenBank/DDBJ databases">
        <authorList>
            <person name="Petersen C."/>
        </authorList>
    </citation>
    <scope>NUCLEOTIDE SEQUENCE</scope>
    <source>
        <strain evidence="2">IBT 15450</strain>
    </source>
</reference>
<accession>A0AAD6NDY8</accession>
<sequence>MPSTSTPRLQHRDFNTPNFNTPDFNTPDFNTPDFNTPDFNTPDFNTPNIDKIAFLTSSSTTLRLNGLTITVWLAVEII</sequence>
<feature type="region of interest" description="Disordered" evidence="1">
    <location>
        <begin position="1"/>
        <end position="42"/>
    </location>
</feature>
<proteinExistence type="predicted"/>
<reference evidence="2" key="1">
    <citation type="journal article" date="2023" name="IMA Fungus">
        <title>Comparative genomic study of the Penicillium genus elucidates a diverse pangenome and 15 lateral gene transfer events.</title>
        <authorList>
            <person name="Petersen C."/>
            <person name="Sorensen T."/>
            <person name="Nielsen M.R."/>
            <person name="Sondergaard T.E."/>
            <person name="Sorensen J.L."/>
            <person name="Fitzpatrick D.A."/>
            <person name="Frisvad J.C."/>
            <person name="Nielsen K.L."/>
        </authorList>
    </citation>
    <scope>NUCLEOTIDE SEQUENCE</scope>
    <source>
        <strain evidence="2">IBT 15450</strain>
    </source>
</reference>
<dbReference type="EMBL" id="JAQJZL010000001">
    <property type="protein sequence ID" value="KAJ6056964.1"/>
    <property type="molecule type" value="Genomic_DNA"/>
</dbReference>
<name>A0AAD6NDY8_PENCN</name>
<protein>
    <submittedName>
        <fullName evidence="2">Uncharacterized protein</fullName>
    </submittedName>
</protein>